<keyword evidence="5" id="KW-0520">NAD</keyword>
<evidence type="ECO:0000256" key="1">
    <source>
        <dbReference type="ARBA" id="ARBA00003343"/>
    </source>
</evidence>
<dbReference type="OrthoDB" id="419694at2759"/>
<dbReference type="GO" id="GO:0000215">
    <property type="term" value="F:tRNA 2'-phosphotransferase activity"/>
    <property type="evidence" value="ECO:0007669"/>
    <property type="project" value="UniProtKB-EC"/>
</dbReference>
<evidence type="ECO:0000256" key="6">
    <source>
        <dbReference type="ARBA" id="ARBA00047949"/>
    </source>
</evidence>
<comment type="catalytic activity">
    <reaction evidence="6">
        <text>2'-phospho-[ligated tRNA] + NAD(+) = mature tRNA + ADP-alpha-D-ribose 1'',2''-cyclic phosphate + nicotinamide</text>
        <dbReference type="Rhea" id="RHEA:23324"/>
        <dbReference type="Rhea" id="RHEA-COMP:11106"/>
        <dbReference type="Rhea" id="RHEA-COMP:11107"/>
        <dbReference type="ChEBI" id="CHEBI:17154"/>
        <dbReference type="ChEBI" id="CHEBI:57540"/>
        <dbReference type="ChEBI" id="CHEBI:76596"/>
        <dbReference type="ChEBI" id="CHEBI:82883"/>
        <dbReference type="ChEBI" id="CHEBI:85027"/>
        <dbReference type="EC" id="2.7.1.160"/>
    </reaction>
</comment>
<dbReference type="EC" id="2.7.1.160" evidence="3"/>
<reference evidence="8 9" key="1">
    <citation type="submission" date="2018-10" db="EMBL/GenBank/DDBJ databases">
        <title>Complete genome sequence of Malassezia restricta CBS 7877.</title>
        <authorList>
            <person name="Morand S.C."/>
            <person name="Bertignac M."/>
            <person name="Iltis A."/>
            <person name="Kolder I."/>
            <person name="Pirovano W."/>
            <person name="Jourdain R."/>
            <person name="Clavaud C."/>
        </authorList>
    </citation>
    <scope>NUCLEOTIDE SEQUENCE [LARGE SCALE GENOMIC DNA]</scope>
    <source>
        <strain evidence="8 9">CBS 7877</strain>
    </source>
</reference>
<dbReference type="Gene3D" id="3.20.170.30">
    <property type="match status" value="1"/>
</dbReference>
<dbReference type="AlphaFoldDB" id="A0A3G2S853"/>
<protein>
    <recommendedName>
        <fullName evidence="3">2'-phosphotransferase</fullName>
        <ecNumber evidence="3">2.7.1.160</ecNumber>
    </recommendedName>
</protein>
<feature type="compositionally biased region" description="Basic and acidic residues" evidence="7">
    <location>
        <begin position="1"/>
        <end position="18"/>
    </location>
</feature>
<dbReference type="InterPro" id="IPR042081">
    <property type="entry name" value="RNA_2'-PTrans_C"/>
</dbReference>
<gene>
    <name evidence="8" type="primary">Trpt1</name>
    <name evidence="8" type="ORF">DNF11_3100</name>
</gene>
<comment type="function">
    <text evidence="1">Catalyzes the last step of tRNA splicing, the transfer of the splice junction 2'-phosphate from ligated tRNA to NAD to produce ADP-ribose 1''-2'' cyclic phosphate.</text>
</comment>
<accession>A0A3G2S853</accession>
<dbReference type="PANTHER" id="PTHR12684:SF2">
    <property type="entry name" value="TRNA 2'-PHOSPHOTRANSFERASE 1"/>
    <property type="match status" value="1"/>
</dbReference>
<dbReference type="VEuPathDB" id="FungiDB:DNF11_3100"/>
<evidence type="ECO:0000256" key="2">
    <source>
        <dbReference type="ARBA" id="ARBA00009836"/>
    </source>
</evidence>
<keyword evidence="4 8" id="KW-0808">Transferase</keyword>
<dbReference type="SUPFAM" id="SSF56399">
    <property type="entry name" value="ADP-ribosylation"/>
    <property type="match status" value="1"/>
</dbReference>
<comment type="similarity">
    <text evidence="2">Belongs to the KptA/TPT1 family.</text>
</comment>
<organism evidence="8 9">
    <name type="scientific">Malassezia restricta (strain ATCC 96810 / NBRC 103918 / CBS 7877)</name>
    <name type="common">Seborrheic dermatitis infection agent</name>
    <dbReference type="NCBI Taxonomy" id="425264"/>
    <lineage>
        <taxon>Eukaryota</taxon>
        <taxon>Fungi</taxon>
        <taxon>Dikarya</taxon>
        <taxon>Basidiomycota</taxon>
        <taxon>Ustilaginomycotina</taxon>
        <taxon>Malasseziomycetes</taxon>
        <taxon>Malasseziales</taxon>
        <taxon>Malasseziaceae</taxon>
        <taxon>Malassezia</taxon>
    </lineage>
</organism>
<evidence type="ECO:0000256" key="7">
    <source>
        <dbReference type="SAM" id="MobiDB-lite"/>
    </source>
</evidence>
<feature type="region of interest" description="Disordered" evidence="7">
    <location>
        <begin position="1"/>
        <end position="41"/>
    </location>
</feature>
<dbReference type="Proteomes" id="UP000269793">
    <property type="component" value="Chromosome V"/>
</dbReference>
<dbReference type="Pfam" id="PF01885">
    <property type="entry name" value="PTS_2-RNA"/>
    <property type="match status" value="1"/>
</dbReference>
<dbReference type="EMBL" id="CP033152">
    <property type="protein sequence ID" value="AYO44050.1"/>
    <property type="molecule type" value="Genomic_DNA"/>
</dbReference>
<dbReference type="GO" id="GO:0006388">
    <property type="term" value="P:tRNA splicing, via endonucleolytic cleavage and ligation"/>
    <property type="evidence" value="ECO:0007669"/>
    <property type="project" value="TreeGrafter"/>
</dbReference>
<dbReference type="STRING" id="425264.A0A3G2S853"/>
<sequence length="270" mass="29459">MSTRTREDAKKAKQERKLQAQQKAAAKPPTPAPRPKQDAPEVQLSKALAYILRHGAQKEHLHIRSDGYVRVSDILARPKIQKITMPEDRAPHLADIEHVVSSNAKKRFELASGTDEGPCDGCGPVLWIRAVQGHSLEDVKDVSTDALTLDNVALHLPLRDESTGDHMAIHGTQAEAWDHIRASHELRRMGRNHIHMAQGLPGDSGVISGMRNSSTHLLYINVSAALRDGIPFAMASNGVVLSSGAGETGALPLTYVLRVTDRHGHTIWPA</sequence>
<evidence type="ECO:0000313" key="9">
    <source>
        <dbReference type="Proteomes" id="UP000269793"/>
    </source>
</evidence>
<proteinExistence type="inferred from homology"/>
<name>A0A3G2S853_MALR7</name>
<dbReference type="Gene3D" id="1.10.10.970">
    <property type="entry name" value="RNA 2'-phosphotransferase, Tpt1/KptA family, N-terminal domain"/>
    <property type="match status" value="1"/>
</dbReference>
<evidence type="ECO:0000256" key="3">
    <source>
        <dbReference type="ARBA" id="ARBA00012007"/>
    </source>
</evidence>
<evidence type="ECO:0000256" key="4">
    <source>
        <dbReference type="ARBA" id="ARBA00022679"/>
    </source>
</evidence>
<dbReference type="InterPro" id="IPR002745">
    <property type="entry name" value="Ptrans_KptA/Tpt1"/>
</dbReference>
<evidence type="ECO:0000256" key="5">
    <source>
        <dbReference type="ARBA" id="ARBA00023027"/>
    </source>
</evidence>
<dbReference type="PANTHER" id="PTHR12684">
    <property type="entry name" value="PUTATIVE PHOSPHOTRANSFERASE"/>
    <property type="match status" value="1"/>
</dbReference>
<evidence type="ECO:0000313" key="8">
    <source>
        <dbReference type="EMBL" id="AYO44050.1"/>
    </source>
</evidence>
<dbReference type="InterPro" id="IPR042080">
    <property type="entry name" value="RNA_2'-PTrans_N"/>
</dbReference>
<keyword evidence="9" id="KW-1185">Reference proteome</keyword>